<reference evidence="3 4" key="1">
    <citation type="journal article" date="2018" name="PLoS Genet.">
        <title>Population sequencing reveals clonal diversity and ancestral inbreeding in the grapevine cultivar Chardonnay.</title>
        <authorList>
            <person name="Roach M.J."/>
            <person name="Johnson D.L."/>
            <person name="Bohlmann J."/>
            <person name="van Vuuren H.J."/>
            <person name="Jones S.J."/>
            <person name="Pretorius I.S."/>
            <person name="Schmidt S.A."/>
            <person name="Borneman A.R."/>
        </authorList>
    </citation>
    <scope>NUCLEOTIDE SEQUENCE [LARGE SCALE GENOMIC DNA]</scope>
    <source>
        <strain evidence="4">cv. Chardonnay</strain>
        <tissue evidence="3">Leaf</tissue>
    </source>
</reference>
<keyword evidence="1" id="KW-0596">Phosphopantetheine</keyword>
<name>A0A438HRY6_VITVI</name>
<evidence type="ECO:0000313" key="3">
    <source>
        <dbReference type="EMBL" id="RVW87223.1"/>
    </source>
</evidence>
<protein>
    <submittedName>
        <fullName evidence="3">Acyl carrier protein 3, mitochondrial</fullName>
    </submittedName>
</protein>
<gene>
    <name evidence="3" type="primary">MTACP2_1</name>
    <name evidence="3" type="ORF">CK203_026919</name>
</gene>
<dbReference type="PANTHER" id="PTHR20863:SF60">
    <property type="entry name" value="ACYL CARRIER PROTEIN 3, MITOCHONDRIAL"/>
    <property type="match status" value="1"/>
</dbReference>
<dbReference type="Gene3D" id="1.10.1200.10">
    <property type="entry name" value="ACP-like"/>
    <property type="match status" value="1"/>
</dbReference>
<dbReference type="SUPFAM" id="SSF47336">
    <property type="entry name" value="ACP-like"/>
    <property type="match status" value="1"/>
</dbReference>
<proteinExistence type="predicted"/>
<dbReference type="AlphaFoldDB" id="A0A438HRY6"/>
<accession>A0A438HRY6</accession>
<dbReference type="InterPro" id="IPR036736">
    <property type="entry name" value="ACP-like_sf"/>
</dbReference>
<evidence type="ECO:0000256" key="2">
    <source>
        <dbReference type="ARBA" id="ARBA00022553"/>
    </source>
</evidence>
<dbReference type="InterPro" id="IPR003231">
    <property type="entry name" value="ACP"/>
</dbReference>
<dbReference type="PANTHER" id="PTHR20863">
    <property type="entry name" value="ACYL CARRIER PROTEIN"/>
    <property type="match status" value="1"/>
</dbReference>
<dbReference type="Proteomes" id="UP000288805">
    <property type="component" value="Unassembled WGS sequence"/>
</dbReference>
<dbReference type="GO" id="GO:0006633">
    <property type="term" value="P:fatty acid biosynthetic process"/>
    <property type="evidence" value="ECO:0007669"/>
    <property type="project" value="InterPro"/>
</dbReference>
<evidence type="ECO:0000256" key="1">
    <source>
        <dbReference type="ARBA" id="ARBA00022450"/>
    </source>
</evidence>
<sequence length="134" mass="15230">MEGFGNLQFLRNTLLAYLRVRISLGQLFVGRGHKVIEPQICRICTSALSSCDQIMDRVLGLVKKFDKIDSKKFSFYPAIRQQGYFDEIDVELVMAFEQEFSVEIPEEEADKLTCCADVAKYIVSGAQKKPVEKP</sequence>
<dbReference type="EMBL" id="QGNW01000186">
    <property type="protein sequence ID" value="RVW87223.1"/>
    <property type="molecule type" value="Genomic_DNA"/>
</dbReference>
<keyword evidence="2" id="KW-0597">Phosphoprotein</keyword>
<evidence type="ECO:0000313" key="4">
    <source>
        <dbReference type="Proteomes" id="UP000288805"/>
    </source>
</evidence>
<comment type="caution">
    <text evidence="3">The sequence shown here is derived from an EMBL/GenBank/DDBJ whole genome shotgun (WGS) entry which is preliminary data.</text>
</comment>
<organism evidence="3 4">
    <name type="scientific">Vitis vinifera</name>
    <name type="common">Grape</name>
    <dbReference type="NCBI Taxonomy" id="29760"/>
    <lineage>
        <taxon>Eukaryota</taxon>
        <taxon>Viridiplantae</taxon>
        <taxon>Streptophyta</taxon>
        <taxon>Embryophyta</taxon>
        <taxon>Tracheophyta</taxon>
        <taxon>Spermatophyta</taxon>
        <taxon>Magnoliopsida</taxon>
        <taxon>eudicotyledons</taxon>
        <taxon>Gunneridae</taxon>
        <taxon>Pentapetalae</taxon>
        <taxon>rosids</taxon>
        <taxon>Vitales</taxon>
        <taxon>Vitaceae</taxon>
        <taxon>Viteae</taxon>
        <taxon>Vitis</taxon>
    </lineage>
</organism>